<reference evidence="2 3" key="2">
    <citation type="journal article" date="2012" name="J. Bacteriol.">
        <title>Genome Sequence of Edwardsiella ictaluri 93-146, a Strain Associated with a Natural Channel Catfish Outbreak of Enteric Septicemia of Catfish.</title>
        <authorList>
            <person name="Williams M.L."/>
            <person name="Gillaspy A.F."/>
            <person name="Dyer D.W."/>
            <person name="Thune R.L."/>
            <person name="Waldbieser G.C."/>
            <person name="Schuster S.C."/>
            <person name="Gipson J."/>
            <person name="Zaitshik J."/>
            <person name="Landry C."/>
            <person name="Banes M.M."/>
            <person name="Lawrence M.L."/>
        </authorList>
    </citation>
    <scope>NUCLEOTIDE SEQUENCE [LARGE SCALE GENOMIC DNA]</scope>
    <source>
        <strain evidence="2 3">93-146</strain>
    </source>
</reference>
<dbReference type="EMBL" id="CP001600">
    <property type="protein sequence ID" value="ACR69189.1"/>
    <property type="molecule type" value="Genomic_DNA"/>
</dbReference>
<evidence type="ECO:0000313" key="3">
    <source>
        <dbReference type="Proteomes" id="UP000001485"/>
    </source>
</evidence>
<evidence type="ECO:0008006" key="4">
    <source>
        <dbReference type="Google" id="ProtNLM"/>
    </source>
</evidence>
<dbReference type="PROSITE" id="PS51257">
    <property type="entry name" value="PROKAR_LIPOPROTEIN"/>
    <property type="match status" value="1"/>
</dbReference>
<sequence>MRINNWTKLKPMLLVLPLMLSACGVRFLNCGSSWQTVPPAESPPLVDPARQAPLPDFCLPTCSANLSNAMQRWQPMLTGPELPTWPVSGSTMP</sequence>
<dbReference type="AlphaFoldDB" id="C5BBL8"/>
<gene>
    <name evidence="2" type="ordered locus">NT01EI_2013</name>
</gene>
<keyword evidence="1" id="KW-0732">Signal</keyword>
<organism evidence="2 3">
    <name type="scientific">Edwardsiella ictaluri (strain 93-146)</name>
    <dbReference type="NCBI Taxonomy" id="634503"/>
    <lineage>
        <taxon>Bacteria</taxon>
        <taxon>Pseudomonadati</taxon>
        <taxon>Pseudomonadota</taxon>
        <taxon>Gammaproteobacteria</taxon>
        <taxon>Enterobacterales</taxon>
        <taxon>Hafniaceae</taxon>
        <taxon>Edwardsiella</taxon>
    </lineage>
</organism>
<feature type="signal peptide" evidence="1">
    <location>
        <begin position="1"/>
        <end position="24"/>
    </location>
</feature>
<dbReference type="Proteomes" id="UP000001485">
    <property type="component" value="Chromosome"/>
</dbReference>
<reference evidence="3" key="1">
    <citation type="submission" date="2009-03" db="EMBL/GenBank/DDBJ databases">
        <title>Complete genome sequence of Edwardsiella ictaluri 93-146.</title>
        <authorList>
            <person name="Williams M.L."/>
            <person name="Gillaspy A.F."/>
            <person name="Dyer D.W."/>
            <person name="Thune R.L."/>
            <person name="Waldbieser G.C."/>
            <person name="Schuster S.C."/>
            <person name="Gipson J."/>
            <person name="Zaitshik J."/>
            <person name="Landry C."/>
            <person name="Lawrence M.L."/>
        </authorList>
    </citation>
    <scope>NUCLEOTIDE SEQUENCE [LARGE SCALE GENOMIC DNA]</scope>
    <source>
        <strain evidence="3">93-146</strain>
    </source>
</reference>
<protein>
    <recommendedName>
        <fullName evidence="4">Lipoprotein</fullName>
    </recommendedName>
</protein>
<proteinExistence type="predicted"/>
<feature type="chain" id="PRO_5002948673" description="Lipoprotein" evidence="1">
    <location>
        <begin position="25"/>
        <end position="93"/>
    </location>
</feature>
<evidence type="ECO:0000313" key="2">
    <source>
        <dbReference type="EMBL" id="ACR69189.1"/>
    </source>
</evidence>
<evidence type="ECO:0000256" key="1">
    <source>
        <dbReference type="SAM" id="SignalP"/>
    </source>
</evidence>
<dbReference type="KEGG" id="eic:NT01EI_2013"/>
<accession>C5BBL8</accession>
<dbReference type="PATRIC" id="fig|634503.3.peg.1799"/>
<dbReference type="HOGENOM" id="CLU_185178_0_0_6"/>
<name>C5BBL8_EDWI9</name>